<dbReference type="GO" id="GO:0033627">
    <property type="term" value="P:cell adhesion mediated by integrin"/>
    <property type="evidence" value="ECO:0007669"/>
    <property type="project" value="TreeGrafter"/>
</dbReference>
<dbReference type="Gene3D" id="2.130.10.130">
    <property type="entry name" value="Integrin alpha, N-terminal"/>
    <property type="match status" value="4"/>
</dbReference>
<evidence type="ECO:0000256" key="3">
    <source>
        <dbReference type="ARBA" id="ARBA00023180"/>
    </source>
</evidence>
<evidence type="ECO:0000313" key="5">
    <source>
        <dbReference type="Proteomes" id="UP000231926"/>
    </source>
</evidence>
<evidence type="ECO:0000313" key="4">
    <source>
        <dbReference type="EMBL" id="PJZ49258.1"/>
    </source>
</evidence>
<dbReference type="InterPro" id="IPR013519">
    <property type="entry name" value="Int_alpha_beta-p"/>
</dbReference>
<dbReference type="PANTHER" id="PTHR23220:SF122">
    <property type="entry name" value="INTEGRIN ALPHA-PS1"/>
    <property type="match status" value="1"/>
</dbReference>
<dbReference type="Pfam" id="PF01839">
    <property type="entry name" value="FG-GAP"/>
    <property type="match status" value="5"/>
</dbReference>
<keyword evidence="2" id="KW-0677">Repeat</keyword>
<protein>
    <recommendedName>
        <fullName evidence="6">VCBS repeat-containing protein</fullName>
    </recommendedName>
</protein>
<proteinExistence type="predicted"/>
<dbReference type="GO" id="GO:0008305">
    <property type="term" value="C:integrin complex"/>
    <property type="evidence" value="ECO:0007669"/>
    <property type="project" value="InterPro"/>
</dbReference>
<comment type="caution">
    <text evidence="4">The sequence shown here is derived from an EMBL/GenBank/DDBJ whole genome shotgun (WGS) entry which is preliminary data.</text>
</comment>
<dbReference type="GO" id="GO:0007229">
    <property type="term" value="P:integrin-mediated signaling pathway"/>
    <property type="evidence" value="ECO:0007669"/>
    <property type="project" value="TreeGrafter"/>
</dbReference>
<dbReference type="GO" id="GO:0098609">
    <property type="term" value="P:cell-cell adhesion"/>
    <property type="evidence" value="ECO:0007669"/>
    <property type="project" value="TreeGrafter"/>
</dbReference>
<dbReference type="GO" id="GO:0007160">
    <property type="term" value="P:cell-matrix adhesion"/>
    <property type="evidence" value="ECO:0007669"/>
    <property type="project" value="TreeGrafter"/>
</dbReference>
<dbReference type="RefSeq" id="WP_100709832.1">
    <property type="nucleotide sequence ID" value="NZ_NPDR01000003.1"/>
</dbReference>
<evidence type="ECO:0000256" key="1">
    <source>
        <dbReference type="ARBA" id="ARBA00022729"/>
    </source>
</evidence>
<dbReference type="AlphaFoldDB" id="A0A2M9YCH8"/>
<dbReference type="EMBL" id="NPDR01000003">
    <property type="protein sequence ID" value="PJZ49258.1"/>
    <property type="molecule type" value="Genomic_DNA"/>
</dbReference>
<evidence type="ECO:0000256" key="2">
    <source>
        <dbReference type="ARBA" id="ARBA00022737"/>
    </source>
</evidence>
<dbReference type="GO" id="GO:0005178">
    <property type="term" value="F:integrin binding"/>
    <property type="evidence" value="ECO:0007669"/>
    <property type="project" value="TreeGrafter"/>
</dbReference>
<dbReference type="Proteomes" id="UP000231926">
    <property type="component" value="Unassembled WGS sequence"/>
</dbReference>
<keyword evidence="3" id="KW-0325">Glycoprotein</keyword>
<dbReference type="SUPFAM" id="SSF69318">
    <property type="entry name" value="Integrin alpha N-terminal domain"/>
    <property type="match status" value="2"/>
</dbReference>
<gene>
    <name evidence="4" type="ORF">CH362_07925</name>
</gene>
<dbReference type="GO" id="GO:0009897">
    <property type="term" value="C:external side of plasma membrane"/>
    <property type="evidence" value="ECO:0007669"/>
    <property type="project" value="TreeGrafter"/>
</dbReference>
<sequence length="612" mass="61934">MRKFLEKGIPYGIAALLLFFLESCSLKSMNLAFEALLEAQIACVVAGDTCVDASTTPPPADTTAPTVTLTNLPTTGRPTVETGFLIGTSSDDTLVSAVQISIDGGAYSTASGTTNWRFALPTGSLTWKHGYFHSIDIRSVDSSANISTILSLNVRKGYNRDLNGDGYADIVVLAPGDASGMGAAYIFNGGASGIAATTPSAADHSITGQGRMGYASAMGDVNGDGYGDLAIGASDYSGLQGITYIFHGSTSGIITNTAAGANRILNYAGSNEFGYAIALGDVNGDGYDDLANGAYHVSGYSGLAFIYYSTGSGGISSTAGTTISGPGGSNFACGLGLGDINGDGFSDLIVGGNAYAGGNTGGVWIFHSAGSAGVTVSSYTSANTTIVGESASNFGIRIYTGDVNGDGYADLAVGAPQYGSYYGRSYVFNSTGTTSGITVSAATSANTIVSGFSVSAVGLGVALGDINGDGYDDFVTGAQSYSSSQGRVYVNLSDGAQASNGSVNLIVGESTNQSFGNALMISDINGDGLGDLIAGAVTYPDGVALSGRVYIFHSIGSGYLATVASSANTIISGGTGSEFGSNLVDANIPKDLYPKFLGVWTFGNLENYRIQI</sequence>
<keyword evidence="5" id="KW-1185">Reference proteome</keyword>
<keyword evidence="1" id="KW-0732">Signal</keyword>
<accession>A0A2M9YCH8</accession>
<dbReference type="InterPro" id="IPR013517">
    <property type="entry name" value="FG-GAP"/>
</dbReference>
<organism evidence="4 5">
    <name type="scientific">Leptospira saintgironsiae</name>
    <dbReference type="NCBI Taxonomy" id="2023183"/>
    <lineage>
        <taxon>Bacteria</taxon>
        <taxon>Pseudomonadati</taxon>
        <taxon>Spirochaetota</taxon>
        <taxon>Spirochaetia</taxon>
        <taxon>Leptospirales</taxon>
        <taxon>Leptospiraceae</taxon>
        <taxon>Leptospira</taxon>
    </lineage>
</organism>
<dbReference type="InterPro" id="IPR000413">
    <property type="entry name" value="Integrin_alpha"/>
</dbReference>
<dbReference type="PRINTS" id="PR01185">
    <property type="entry name" value="INTEGRINA"/>
</dbReference>
<dbReference type="PROSITE" id="PS51470">
    <property type="entry name" value="FG_GAP"/>
    <property type="match status" value="5"/>
</dbReference>
<name>A0A2M9YCH8_9LEPT</name>
<dbReference type="InterPro" id="IPR028994">
    <property type="entry name" value="Integrin_alpha_N"/>
</dbReference>
<dbReference type="Pfam" id="PF13517">
    <property type="entry name" value="FG-GAP_3"/>
    <property type="match status" value="1"/>
</dbReference>
<dbReference type="PANTHER" id="PTHR23220">
    <property type="entry name" value="INTEGRIN ALPHA"/>
    <property type="match status" value="1"/>
</dbReference>
<dbReference type="SMART" id="SM00191">
    <property type="entry name" value="Int_alpha"/>
    <property type="match status" value="7"/>
</dbReference>
<evidence type="ECO:0008006" key="6">
    <source>
        <dbReference type="Google" id="ProtNLM"/>
    </source>
</evidence>
<dbReference type="OrthoDB" id="344301at2"/>
<reference evidence="4 5" key="1">
    <citation type="submission" date="2017-07" db="EMBL/GenBank/DDBJ databases">
        <title>Leptospira spp. isolated from tropical soils.</title>
        <authorList>
            <person name="Thibeaux R."/>
            <person name="Iraola G."/>
            <person name="Ferres I."/>
            <person name="Bierque E."/>
            <person name="Girault D."/>
            <person name="Soupe-Gilbert M.-E."/>
            <person name="Picardeau M."/>
            <person name="Goarant C."/>
        </authorList>
    </citation>
    <scope>NUCLEOTIDE SEQUENCE [LARGE SCALE GENOMIC DNA]</scope>
    <source>
        <strain evidence="4 5">FH4-C-A2</strain>
    </source>
</reference>